<dbReference type="NCBIfam" id="TIGR01533">
    <property type="entry name" value="lipo_e_P4"/>
    <property type="match status" value="1"/>
</dbReference>
<dbReference type="InterPro" id="IPR006423">
    <property type="entry name" value="Lipo_e_P4"/>
</dbReference>
<protein>
    <submittedName>
        <fullName evidence="2">5'-nucleotidase, lipoprotein e(P4) family</fullName>
    </submittedName>
</protein>
<dbReference type="PIRSF" id="PIRSF019271">
    <property type="entry name" value="Acid_Ptase_C"/>
    <property type="match status" value="1"/>
</dbReference>
<sequence>MRRTDTPYGRSAVTASWIMLCFDSLDQHSIILEYIRTCSMRQYVTISTTATLLLTMAGCASSASQPDVPVAPRPVTSEAPSAATQIAPISDQAMLATLWVQRSAEFHALSLQAFNVAHDRLNMALARRVQHDKPLAVVVDVDDTVLDTTSYGGWALRKGRTYDSQSWANWVDDAVSAASPGAVDFLNYAQRSGVDVYYITNRKAAGKQATIANLAALGFPQANAEHVMPRTDSSDKTERRAVVTADHDIAILMGDNLGDFDQAFQQDSTAARHAEVDKQAKSFGRRFVMLPNPTYGEWEGVIYKGNWEASETEKRAMRAAALNAWQPDDGSVSAGK</sequence>
<dbReference type="SFLD" id="SFLDS00003">
    <property type="entry name" value="Haloacid_Dehalogenase"/>
    <property type="match status" value="1"/>
</dbReference>
<name>A0A558HG76_9GAMM</name>
<proteinExistence type="predicted"/>
<evidence type="ECO:0000256" key="1">
    <source>
        <dbReference type="ARBA" id="ARBA00022729"/>
    </source>
</evidence>
<dbReference type="InterPro" id="IPR023214">
    <property type="entry name" value="HAD_sf"/>
</dbReference>
<dbReference type="Proteomes" id="UP000319941">
    <property type="component" value="Unassembled WGS sequence"/>
</dbReference>
<dbReference type="InterPro" id="IPR005519">
    <property type="entry name" value="Acid_phosphat_B-like"/>
</dbReference>
<dbReference type="OrthoDB" id="395856at2"/>
<evidence type="ECO:0000313" key="2">
    <source>
        <dbReference type="EMBL" id="TVU68121.1"/>
    </source>
</evidence>
<dbReference type="GO" id="GO:0009279">
    <property type="term" value="C:cell outer membrane"/>
    <property type="evidence" value="ECO:0007669"/>
    <property type="project" value="InterPro"/>
</dbReference>
<organism evidence="2 3">
    <name type="scientific">Cobetia crustatorum</name>
    <dbReference type="NCBI Taxonomy" id="553385"/>
    <lineage>
        <taxon>Bacteria</taxon>
        <taxon>Pseudomonadati</taxon>
        <taxon>Pseudomonadota</taxon>
        <taxon>Gammaproteobacteria</taxon>
        <taxon>Oceanospirillales</taxon>
        <taxon>Halomonadaceae</taxon>
        <taxon>Cobetia</taxon>
    </lineage>
</organism>
<dbReference type="SUPFAM" id="SSF56784">
    <property type="entry name" value="HAD-like"/>
    <property type="match status" value="1"/>
</dbReference>
<dbReference type="AlphaFoldDB" id="A0A558HG76"/>
<dbReference type="EMBL" id="VNFH01000011">
    <property type="protein sequence ID" value="TVU68121.1"/>
    <property type="molecule type" value="Genomic_DNA"/>
</dbReference>
<comment type="caution">
    <text evidence="2">The sequence shown here is derived from an EMBL/GenBank/DDBJ whole genome shotgun (WGS) entry which is preliminary data.</text>
</comment>
<gene>
    <name evidence="2" type="ORF">FQP86_15140</name>
</gene>
<dbReference type="PANTHER" id="PTHR31284:SF10">
    <property type="entry name" value="ACID PHOSPHATASE-LIKE PROTEIN"/>
    <property type="match status" value="1"/>
</dbReference>
<dbReference type="Pfam" id="PF03767">
    <property type="entry name" value="Acid_phosphat_B"/>
    <property type="match status" value="1"/>
</dbReference>
<dbReference type="PANTHER" id="PTHR31284">
    <property type="entry name" value="ACID PHOSPHATASE-LIKE PROTEIN"/>
    <property type="match status" value="1"/>
</dbReference>
<dbReference type="InterPro" id="IPR036412">
    <property type="entry name" value="HAD-like_sf"/>
</dbReference>
<evidence type="ECO:0000313" key="3">
    <source>
        <dbReference type="Proteomes" id="UP000319941"/>
    </source>
</evidence>
<dbReference type="Gene3D" id="3.40.50.1000">
    <property type="entry name" value="HAD superfamily/HAD-like"/>
    <property type="match status" value="1"/>
</dbReference>
<dbReference type="STRING" id="553385.GCA_000591415_03703"/>
<reference evidence="2 3" key="1">
    <citation type="submission" date="2019-07" db="EMBL/GenBank/DDBJ databases">
        <title>Diversity of Bacteria from Kongsfjorden, Arctic.</title>
        <authorList>
            <person name="Yu Y."/>
        </authorList>
    </citation>
    <scope>NUCLEOTIDE SEQUENCE [LARGE SCALE GENOMIC DNA]</scope>
    <source>
        <strain evidence="2 3">SM1923</strain>
    </source>
</reference>
<dbReference type="SFLD" id="SFLDG01125">
    <property type="entry name" value="C1.1:_Acid_Phosphatase_Like"/>
    <property type="match status" value="1"/>
</dbReference>
<keyword evidence="3" id="KW-1185">Reference proteome</keyword>
<keyword evidence="1" id="KW-0732">Signal</keyword>
<keyword evidence="2" id="KW-0449">Lipoprotein</keyword>
<accession>A0A558HG76</accession>